<dbReference type="InterPro" id="IPR007402">
    <property type="entry name" value="DUF455"/>
</dbReference>
<dbReference type="SUPFAM" id="SSF47240">
    <property type="entry name" value="Ferritin-like"/>
    <property type="match status" value="1"/>
</dbReference>
<dbReference type="PANTHER" id="PTHR42782:SF4">
    <property type="entry name" value="DUF455 DOMAIN-CONTAINING PROTEIN"/>
    <property type="match status" value="1"/>
</dbReference>
<evidence type="ECO:0000313" key="2">
    <source>
        <dbReference type="Proteomes" id="UP000028839"/>
    </source>
</evidence>
<dbReference type="CDD" id="cd00657">
    <property type="entry name" value="Ferritin_like"/>
    <property type="match status" value="1"/>
</dbReference>
<gene>
    <name evidence="1" type="ORF">IB75_11255</name>
</gene>
<protein>
    <recommendedName>
        <fullName evidence="3">Rhamnosyltransferase</fullName>
    </recommendedName>
</protein>
<dbReference type="EMBL" id="JPGN01000069">
    <property type="protein sequence ID" value="KFI18995.1"/>
    <property type="molecule type" value="Genomic_DNA"/>
</dbReference>
<dbReference type="PANTHER" id="PTHR42782">
    <property type="entry name" value="SI:CH73-314G15.3"/>
    <property type="match status" value="1"/>
</dbReference>
<evidence type="ECO:0000313" key="1">
    <source>
        <dbReference type="EMBL" id="KFI18995.1"/>
    </source>
</evidence>
<proteinExistence type="predicted"/>
<sequence length="280" mass="31729">MDIMPLVWGKATLGEAALHCLKVCDPEEKTKVTCDVAQLWKAGCLQIGFPPKSCLPDIPGRPVWPSLVAPRELPRRKLTTVLGRAALIHAIAHIEFNAINLAWDAVCRFHDLPGEFYDDWVQVALEEAYHFCLLQDHLHSMNHEYGDFPAHDGLWEMAQKTAHDPLVRMALVPRVLEARGLDVTPGMIERLQQAGDLRAVLILEIILRDEVGHVGIGSHWFRYLCESRELNAETTFRDLVNGYFKGKTRGPLHREARLRAGFSEAELRMLDKELNDSRLC</sequence>
<dbReference type="AlphaFoldDB" id="A0A0E2Z612"/>
<organism evidence="1 2">
    <name type="scientific">Nitrosococcus oceani C-27</name>
    <dbReference type="NCBI Taxonomy" id="314279"/>
    <lineage>
        <taxon>Bacteria</taxon>
        <taxon>Pseudomonadati</taxon>
        <taxon>Pseudomonadota</taxon>
        <taxon>Gammaproteobacteria</taxon>
        <taxon>Chromatiales</taxon>
        <taxon>Chromatiaceae</taxon>
        <taxon>Nitrosococcus</taxon>
    </lineage>
</organism>
<dbReference type="InterPro" id="IPR009078">
    <property type="entry name" value="Ferritin-like_SF"/>
</dbReference>
<dbReference type="InterPro" id="IPR011197">
    <property type="entry name" value="UCP012318"/>
</dbReference>
<dbReference type="Proteomes" id="UP000028839">
    <property type="component" value="Unassembled WGS sequence"/>
</dbReference>
<comment type="caution">
    <text evidence="1">The sequence shown here is derived from an EMBL/GenBank/DDBJ whole genome shotgun (WGS) entry which is preliminary data.</text>
</comment>
<dbReference type="Pfam" id="PF04305">
    <property type="entry name" value="DUF455"/>
    <property type="match status" value="1"/>
</dbReference>
<dbReference type="HOGENOM" id="CLU_035354_0_1_6"/>
<reference evidence="1 2" key="1">
    <citation type="submission" date="2014-07" db="EMBL/GenBank/DDBJ databases">
        <title>Comparative analysis of Nitrosococcus oceani genome inventories of strains from Pacific and Atlantic gyres.</title>
        <authorList>
            <person name="Lim C.K."/>
            <person name="Wang L."/>
            <person name="Sayavedra-Soto L.A."/>
            <person name="Klotz M.G."/>
        </authorList>
    </citation>
    <scope>NUCLEOTIDE SEQUENCE [LARGE SCALE GENOMIC DNA]</scope>
    <source>
        <strain evidence="1 2">C-27</strain>
    </source>
</reference>
<accession>A0A0E2Z612</accession>
<name>A0A0E2Z612_9GAMM</name>
<dbReference type="PIRSF" id="PIRSF012318">
    <property type="entry name" value="UCP012318"/>
    <property type="match status" value="1"/>
</dbReference>
<evidence type="ECO:0008006" key="3">
    <source>
        <dbReference type="Google" id="ProtNLM"/>
    </source>
</evidence>
<dbReference type="OrthoDB" id="9778629at2"/>